<evidence type="ECO:0000256" key="2">
    <source>
        <dbReference type="ARBA" id="ARBA00007617"/>
    </source>
</evidence>
<dbReference type="PROSITE" id="PS51314">
    <property type="entry name" value="VPS37_C"/>
    <property type="match status" value="1"/>
</dbReference>
<dbReference type="GO" id="GO:0006623">
    <property type="term" value="P:protein targeting to vacuole"/>
    <property type="evidence" value="ECO:0007669"/>
    <property type="project" value="TreeGrafter"/>
</dbReference>
<feature type="compositionally biased region" description="Basic and acidic residues" evidence="8">
    <location>
        <begin position="125"/>
        <end position="142"/>
    </location>
</feature>
<dbReference type="Proteomes" id="UP000694523">
    <property type="component" value="Unplaced"/>
</dbReference>
<reference evidence="10" key="2">
    <citation type="submission" date="2025-09" db="UniProtKB">
        <authorList>
            <consortium name="Ensembl"/>
        </authorList>
    </citation>
    <scope>IDENTIFICATION</scope>
</reference>
<feature type="compositionally biased region" description="Low complexity" evidence="8">
    <location>
        <begin position="143"/>
        <end position="163"/>
    </location>
</feature>
<evidence type="ECO:0000256" key="6">
    <source>
        <dbReference type="ARBA" id="ARBA00025010"/>
    </source>
</evidence>
<comment type="subcellular location">
    <subcellularLocation>
        <location evidence="1">Late endosome membrane</location>
        <topology evidence="1">Peripheral membrane protein</topology>
    </subcellularLocation>
</comment>
<keyword evidence="11" id="KW-1185">Reference proteome</keyword>
<dbReference type="GO" id="GO:0000813">
    <property type="term" value="C:ESCRT I complex"/>
    <property type="evidence" value="ECO:0007669"/>
    <property type="project" value="TreeGrafter"/>
</dbReference>
<accession>A0A8C6WMP1</accession>
<evidence type="ECO:0000313" key="10">
    <source>
        <dbReference type="Ensembl" id="ENSNMLP00000018578.1"/>
    </source>
</evidence>
<proteinExistence type="inferred from homology"/>
<dbReference type="GO" id="GO:0031902">
    <property type="term" value="C:late endosome membrane"/>
    <property type="evidence" value="ECO:0007669"/>
    <property type="project" value="UniProtKB-SubCell"/>
</dbReference>
<dbReference type="PANTHER" id="PTHR13678">
    <property type="entry name" value="VACUOLAR PROTEIN SORTING-ASSOCIATED PROTEIN 37"/>
    <property type="match status" value="1"/>
</dbReference>
<evidence type="ECO:0000256" key="8">
    <source>
        <dbReference type="SAM" id="MobiDB-lite"/>
    </source>
</evidence>
<dbReference type="InterPro" id="IPR009851">
    <property type="entry name" value="Mod_r"/>
</dbReference>
<dbReference type="Ensembl" id="ENSNMLT00000020900.1">
    <property type="protein sequence ID" value="ENSNMLP00000018578.1"/>
    <property type="gene ID" value="ENSNMLG00000012233.1"/>
</dbReference>
<evidence type="ECO:0000256" key="7">
    <source>
        <dbReference type="PROSITE-ProRule" id="PRU00646"/>
    </source>
</evidence>
<evidence type="ECO:0000259" key="9">
    <source>
        <dbReference type="PROSITE" id="PS51314"/>
    </source>
</evidence>
<evidence type="ECO:0000256" key="3">
    <source>
        <dbReference type="ARBA" id="ARBA00022448"/>
    </source>
</evidence>
<dbReference type="Pfam" id="PF07200">
    <property type="entry name" value="Mod_r"/>
    <property type="match status" value="1"/>
</dbReference>
<name>A0A8C6WMP1_9GOBI</name>
<feature type="domain" description="VPS37 C-terminal" evidence="9">
    <location>
        <begin position="1"/>
        <end position="139"/>
    </location>
</feature>
<keyword evidence="4" id="KW-0967">Endosome</keyword>
<comment type="function">
    <text evidence="6">Component of the ESCRT-I complex, a regulator of vesicular trafficking process. Required for the sorting of endocytic ubiquitinated cargos into multivesicular bodies. May be involved in cell growth and differentiation.</text>
</comment>
<feature type="region of interest" description="Disordered" evidence="8">
    <location>
        <begin position="125"/>
        <end position="194"/>
    </location>
</feature>
<sequence>MLEDILQTFQELQLDRENLLTSNRGLAEVSLTQRPHLDSGKLQLSHKYQELSNLATSCWEKQSRLGEIHRWILRCLGELKLPMMHCNTELLEKFMDGLLPLDDFLDSFQRSRRSCHVRRAQAEKLQELSRRNEEKPDCEAPHRPNGLPLPRARPLRARPTGPAQSLPGALRPDSGHPGAALPPSVSARPGPRAAALPPTMGLRLIGQLPGGWASGRPVRVQQLYRPSPPTPSRPVDKRVSLPQGDPA</sequence>
<evidence type="ECO:0000313" key="11">
    <source>
        <dbReference type="Proteomes" id="UP000694523"/>
    </source>
</evidence>
<evidence type="ECO:0000256" key="5">
    <source>
        <dbReference type="ARBA" id="ARBA00022927"/>
    </source>
</evidence>
<keyword evidence="3 7" id="KW-0813">Transport</keyword>
<dbReference type="AlphaFoldDB" id="A0A8C6WMP1"/>
<dbReference type="GO" id="GO:0006612">
    <property type="term" value="P:protein targeting to membrane"/>
    <property type="evidence" value="ECO:0007669"/>
    <property type="project" value="TreeGrafter"/>
</dbReference>
<dbReference type="GO" id="GO:0043162">
    <property type="term" value="P:ubiquitin-dependent protein catabolic process via the multivesicular body sorting pathway"/>
    <property type="evidence" value="ECO:0007669"/>
    <property type="project" value="TreeGrafter"/>
</dbReference>
<organism evidence="10 11">
    <name type="scientific">Neogobius melanostomus</name>
    <name type="common">round goby</name>
    <dbReference type="NCBI Taxonomy" id="47308"/>
    <lineage>
        <taxon>Eukaryota</taxon>
        <taxon>Metazoa</taxon>
        <taxon>Chordata</taxon>
        <taxon>Craniata</taxon>
        <taxon>Vertebrata</taxon>
        <taxon>Euteleostomi</taxon>
        <taxon>Actinopterygii</taxon>
        <taxon>Neopterygii</taxon>
        <taxon>Teleostei</taxon>
        <taxon>Neoteleostei</taxon>
        <taxon>Acanthomorphata</taxon>
        <taxon>Gobiaria</taxon>
        <taxon>Gobiiformes</taxon>
        <taxon>Gobioidei</taxon>
        <taxon>Gobiidae</taxon>
        <taxon>Benthophilinae</taxon>
        <taxon>Neogobiini</taxon>
        <taxon>Neogobius</taxon>
    </lineage>
</organism>
<evidence type="ECO:0000256" key="1">
    <source>
        <dbReference type="ARBA" id="ARBA00004633"/>
    </source>
</evidence>
<feature type="region of interest" description="Disordered" evidence="8">
    <location>
        <begin position="222"/>
        <end position="247"/>
    </location>
</feature>
<protein>
    <submittedName>
        <fullName evidence="10">Si:ch211-284f22.3</fullName>
    </submittedName>
</protein>
<evidence type="ECO:0000256" key="4">
    <source>
        <dbReference type="ARBA" id="ARBA00022753"/>
    </source>
</evidence>
<keyword evidence="5 7" id="KW-0653">Protein transport</keyword>
<dbReference type="PANTHER" id="PTHR13678:SF24">
    <property type="entry name" value="SI:CH211-284F22.3"/>
    <property type="match status" value="1"/>
</dbReference>
<reference evidence="10" key="1">
    <citation type="submission" date="2025-08" db="UniProtKB">
        <authorList>
            <consortium name="Ensembl"/>
        </authorList>
    </citation>
    <scope>IDENTIFICATION</scope>
</reference>
<comment type="similarity">
    <text evidence="2">Belongs to the VPS37 family.</text>
</comment>